<evidence type="ECO:0000256" key="1">
    <source>
        <dbReference type="ARBA" id="ARBA00004604"/>
    </source>
</evidence>
<proteinExistence type="inferred from homology"/>
<feature type="region of interest" description="Disordered" evidence="5">
    <location>
        <begin position="228"/>
        <end position="271"/>
    </location>
</feature>
<dbReference type="EMBL" id="HBNR01041984">
    <property type="protein sequence ID" value="CAE4601335.1"/>
    <property type="molecule type" value="Transcribed_RNA"/>
</dbReference>
<feature type="region of interest" description="Disordered" evidence="5">
    <location>
        <begin position="1"/>
        <end position="79"/>
    </location>
</feature>
<evidence type="ECO:0000256" key="4">
    <source>
        <dbReference type="ARBA" id="ARBA00023242"/>
    </source>
</evidence>
<name>A0A7S4R4S8_9DINO</name>
<comment type="subcellular location">
    <subcellularLocation>
        <location evidence="1">Nucleus</location>
        <location evidence="1">Nucleolus</location>
    </subcellularLocation>
</comment>
<keyword evidence="4" id="KW-0539">Nucleus</keyword>
<dbReference type="CDD" id="cd12263">
    <property type="entry name" value="RRM_ABT1_like"/>
    <property type="match status" value="1"/>
</dbReference>
<evidence type="ECO:0008006" key="7">
    <source>
        <dbReference type="Google" id="ProtNLM"/>
    </source>
</evidence>
<dbReference type="InterPro" id="IPR012677">
    <property type="entry name" value="Nucleotide-bd_a/b_plait_sf"/>
</dbReference>
<keyword evidence="3" id="KW-0694">RNA-binding</keyword>
<dbReference type="SUPFAM" id="SSF54928">
    <property type="entry name" value="RNA-binding domain, RBD"/>
    <property type="match status" value="1"/>
</dbReference>
<dbReference type="PANTHER" id="PTHR12311">
    <property type="entry name" value="ACTIVATOR OF BASAL TRANSCRIPTION 1"/>
    <property type="match status" value="1"/>
</dbReference>
<sequence length="285" mass="32117">MAGEGLRRKRRGLRKAGPPAAEDEEAPADSGRTAASDKTAEEAAEVTEEDKTAEEAAEVTEEAAGKAAEEAVEDQEKEDRRGIIHLASVPPFMKVQKLRHLMEKFGEVGRIYLAPEAPGDRERRKRLGGNKKILFTEGWVEFADRRLAKRVAATLNGGPIGGKKRHNFWRDDHWNMRYLPKFKWHQLKEGKIYARQVRKARLEQRLGQARRANNFYLEQVEQAKIKKRMAEKREKKGTAADAEGAAKGEGPSGSAKRRKGAAARAARVPAEDWEMPDRMLESLIW</sequence>
<dbReference type="GO" id="GO:0005730">
    <property type="term" value="C:nucleolus"/>
    <property type="evidence" value="ECO:0007669"/>
    <property type="project" value="UniProtKB-SubCell"/>
</dbReference>
<gene>
    <name evidence="6" type="ORF">AMON00008_LOCUS29174</name>
</gene>
<dbReference type="GO" id="GO:0034462">
    <property type="term" value="P:small-subunit processome assembly"/>
    <property type="evidence" value="ECO:0007669"/>
    <property type="project" value="TreeGrafter"/>
</dbReference>
<evidence type="ECO:0000256" key="2">
    <source>
        <dbReference type="ARBA" id="ARBA00005819"/>
    </source>
</evidence>
<reference evidence="6" key="1">
    <citation type="submission" date="2021-01" db="EMBL/GenBank/DDBJ databases">
        <authorList>
            <person name="Corre E."/>
            <person name="Pelletier E."/>
            <person name="Niang G."/>
            <person name="Scheremetjew M."/>
            <person name="Finn R."/>
            <person name="Kale V."/>
            <person name="Holt S."/>
            <person name="Cochrane G."/>
            <person name="Meng A."/>
            <person name="Brown T."/>
            <person name="Cohen L."/>
        </authorList>
    </citation>
    <scope>NUCLEOTIDE SEQUENCE</scope>
    <source>
        <strain evidence="6">CCMP3105</strain>
    </source>
</reference>
<dbReference type="InterPro" id="IPR034353">
    <property type="entry name" value="ABT1/ESF2_RRM"/>
</dbReference>
<dbReference type="GO" id="GO:0003723">
    <property type="term" value="F:RNA binding"/>
    <property type="evidence" value="ECO:0007669"/>
    <property type="project" value="UniProtKB-KW"/>
</dbReference>
<comment type="similarity">
    <text evidence="2">Belongs to the ESF2/ABP1 family.</text>
</comment>
<evidence type="ECO:0000256" key="5">
    <source>
        <dbReference type="SAM" id="MobiDB-lite"/>
    </source>
</evidence>
<dbReference type="InterPro" id="IPR035979">
    <property type="entry name" value="RBD_domain_sf"/>
</dbReference>
<dbReference type="AlphaFoldDB" id="A0A7S4R4S8"/>
<evidence type="ECO:0000313" key="6">
    <source>
        <dbReference type="EMBL" id="CAE4601335.1"/>
    </source>
</evidence>
<protein>
    <recommendedName>
        <fullName evidence="7">RRM domain-containing protein</fullName>
    </recommendedName>
</protein>
<dbReference type="GO" id="GO:0000472">
    <property type="term" value="P:endonucleolytic cleavage to generate mature 5'-end of SSU-rRNA from (SSU-rRNA, 5.8S rRNA, LSU-rRNA)"/>
    <property type="evidence" value="ECO:0007669"/>
    <property type="project" value="TreeGrafter"/>
</dbReference>
<feature type="compositionally biased region" description="Low complexity" evidence="5">
    <location>
        <begin position="239"/>
        <end position="254"/>
    </location>
</feature>
<accession>A0A7S4R4S8</accession>
<dbReference type="Gene3D" id="3.30.70.330">
    <property type="match status" value="1"/>
</dbReference>
<dbReference type="PANTHER" id="PTHR12311:SF7">
    <property type="entry name" value="ACTIVATOR OF BASAL TRANSCRIPTION 1"/>
    <property type="match status" value="1"/>
</dbReference>
<dbReference type="InterPro" id="IPR039119">
    <property type="entry name" value="ABT1/Esf2"/>
</dbReference>
<evidence type="ECO:0000256" key="3">
    <source>
        <dbReference type="ARBA" id="ARBA00022884"/>
    </source>
</evidence>
<dbReference type="GO" id="GO:0000480">
    <property type="term" value="P:endonucleolytic cleavage in 5'-ETS of tricistronic rRNA transcript (SSU-rRNA, 5.8S rRNA, LSU-rRNA)"/>
    <property type="evidence" value="ECO:0007669"/>
    <property type="project" value="TreeGrafter"/>
</dbReference>
<dbReference type="GO" id="GO:0000447">
    <property type="term" value="P:endonucleolytic cleavage in ITS1 to separate SSU-rRNA from 5.8S rRNA and LSU-rRNA from tricistronic rRNA transcript (SSU-rRNA, 5.8S rRNA, LSU-rRNA)"/>
    <property type="evidence" value="ECO:0007669"/>
    <property type="project" value="TreeGrafter"/>
</dbReference>
<organism evidence="6">
    <name type="scientific">Alexandrium monilatum</name>
    <dbReference type="NCBI Taxonomy" id="311494"/>
    <lineage>
        <taxon>Eukaryota</taxon>
        <taxon>Sar</taxon>
        <taxon>Alveolata</taxon>
        <taxon>Dinophyceae</taxon>
        <taxon>Gonyaulacales</taxon>
        <taxon>Pyrocystaceae</taxon>
        <taxon>Alexandrium</taxon>
    </lineage>
</organism>